<comment type="caution">
    <text evidence="7">The sequence shown here is derived from an EMBL/GenBank/DDBJ whole genome shotgun (WGS) entry which is preliminary data.</text>
</comment>
<keyword evidence="8" id="KW-1185">Reference proteome</keyword>
<keyword evidence="5" id="KW-0325">Glycoprotein</keyword>
<evidence type="ECO:0000256" key="2">
    <source>
        <dbReference type="ARBA" id="ARBA00005679"/>
    </source>
</evidence>
<dbReference type="Pfam" id="PF03227">
    <property type="entry name" value="GILT"/>
    <property type="match status" value="1"/>
</dbReference>
<dbReference type="GO" id="GO:0005764">
    <property type="term" value="C:lysosome"/>
    <property type="evidence" value="ECO:0007669"/>
    <property type="project" value="TreeGrafter"/>
</dbReference>
<keyword evidence="3" id="KW-0964">Secreted</keyword>
<comment type="subcellular location">
    <subcellularLocation>
        <location evidence="1">Secreted</location>
    </subcellularLocation>
</comment>
<feature type="chain" id="PRO_5043584963" evidence="6">
    <location>
        <begin position="21"/>
        <end position="251"/>
    </location>
</feature>
<evidence type="ECO:0000256" key="5">
    <source>
        <dbReference type="ARBA" id="ARBA00023180"/>
    </source>
</evidence>
<dbReference type="EMBL" id="BLXT01006043">
    <property type="protein sequence ID" value="GFO28454.1"/>
    <property type="molecule type" value="Genomic_DNA"/>
</dbReference>
<sequence>MKTYIQLALVCGAFAYLASAAPHVVSMATRPETAPPVNVTVYYETMCIACQVFITASLLPTWHDVKDLNIMTATLVPYGNAKEEKVGSKWKFTCQHGENECMGNILETCILHHYPNTSQHLEMINCIELSFFNTAGITWDKALDSCKHTGVDVEKISTCTTGDEGNQLEHIMATKTGPHSWVPWVLINGVHIEDATIELLSQVCAAYTPVQKKVTSGFLALRQIRAPMAELEPATEGSLRISERIRYPLCH</sequence>
<evidence type="ECO:0000313" key="7">
    <source>
        <dbReference type="EMBL" id="GFO28454.1"/>
    </source>
</evidence>
<organism evidence="7 8">
    <name type="scientific">Plakobranchus ocellatus</name>
    <dbReference type="NCBI Taxonomy" id="259542"/>
    <lineage>
        <taxon>Eukaryota</taxon>
        <taxon>Metazoa</taxon>
        <taxon>Spiralia</taxon>
        <taxon>Lophotrochozoa</taxon>
        <taxon>Mollusca</taxon>
        <taxon>Gastropoda</taxon>
        <taxon>Heterobranchia</taxon>
        <taxon>Euthyneura</taxon>
        <taxon>Panpulmonata</taxon>
        <taxon>Sacoglossa</taxon>
        <taxon>Placobranchoidea</taxon>
        <taxon>Plakobranchidae</taxon>
        <taxon>Plakobranchus</taxon>
    </lineage>
</organism>
<dbReference type="Proteomes" id="UP000735302">
    <property type="component" value="Unassembled WGS sequence"/>
</dbReference>
<comment type="similarity">
    <text evidence="2">Belongs to the GILT family.</text>
</comment>
<evidence type="ECO:0000313" key="8">
    <source>
        <dbReference type="Proteomes" id="UP000735302"/>
    </source>
</evidence>
<dbReference type="PANTHER" id="PTHR13234">
    <property type="entry name" value="GAMMA-INTERFERON INDUCIBLE LYSOSOMAL THIOL REDUCTASE GILT"/>
    <property type="match status" value="1"/>
</dbReference>
<protein>
    <submittedName>
        <fullName evidence="7">Interferon-gamma-inducible lysosomal thiol reductase</fullName>
    </submittedName>
</protein>
<gene>
    <name evidence="7" type="ORF">PoB_005495900</name>
</gene>
<accession>A0AAV4CCK8</accession>
<dbReference type="InterPro" id="IPR004911">
    <property type="entry name" value="Interferon-induced_GILT"/>
</dbReference>
<keyword evidence="4 6" id="KW-0732">Signal</keyword>
<dbReference type="AlphaFoldDB" id="A0AAV4CCK8"/>
<dbReference type="GO" id="GO:0005576">
    <property type="term" value="C:extracellular region"/>
    <property type="evidence" value="ECO:0007669"/>
    <property type="project" value="UniProtKB-SubCell"/>
</dbReference>
<proteinExistence type="inferred from homology"/>
<evidence type="ECO:0000256" key="1">
    <source>
        <dbReference type="ARBA" id="ARBA00004613"/>
    </source>
</evidence>
<name>A0AAV4CCK8_9GAST</name>
<evidence type="ECO:0000256" key="4">
    <source>
        <dbReference type="ARBA" id="ARBA00022729"/>
    </source>
</evidence>
<feature type="signal peptide" evidence="6">
    <location>
        <begin position="1"/>
        <end position="20"/>
    </location>
</feature>
<reference evidence="7 8" key="1">
    <citation type="journal article" date="2021" name="Elife">
        <title>Chloroplast acquisition without the gene transfer in kleptoplastic sea slugs, Plakobranchus ocellatus.</title>
        <authorList>
            <person name="Maeda T."/>
            <person name="Takahashi S."/>
            <person name="Yoshida T."/>
            <person name="Shimamura S."/>
            <person name="Takaki Y."/>
            <person name="Nagai Y."/>
            <person name="Toyoda A."/>
            <person name="Suzuki Y."/>
            <person name="Arimoto A."/>
            <person name="Ishii H."/>
            <person name="Satoh N."/>
            <person name="Nishiyama T."/>
            <person name="Hasebe M."/>
            <person name="Maruyama T."/>
            <person name="Minagawa J."/>
            <person name="Obokata J."/>
            <person name="Shigenobu S."/>
        </authorList>
    </citation>
    <scope>NUCLEOTIDE SEQUENCE [LARGE SCALE GENOMIC DNA]</scope>
</reference>
<evidence type="ECO:0000256" key="6">
    <source>
        <dbReference type="SAM" id="SignalP"/>
    </source>
</evidence>
<dbReference type="PANTHER" id="PTHR13234:SF8">
    <property type="entry name" value="GAMMA-INTERFERON-INDUCIBLE LYSOSOMAL THIOL REDUCTASE"/>
    <property type="match status" value="1"/>
</dbReference>
<dbReference type="GO" id="GO:0016671">
    <property type="term" value="F:oxidoreductase activity, acting on a sulfur group of donors, disulfide as acceptor"/>
    <property type="evidence" value="ECO:0007669"/>
    <property type="project" value="InterPro"/>
</dbReference>
<evidence type="ECO:0000256" key="3">
    <source>
        <dbReference type="ARBA" id="ARBA00022525"/>
    </source>
</evidence>